<reference evidence="1" key="1">
    <citation type="submission" date="2023-06" db="EMBL/GenBank/DDBJ databases">
        <title>Sysu t00192.</title>
        <authorList>
            <person name="Gao L."/>
            <person name="Fang B.-Z."/>
            <person name="Li W.-J."/>
        </authorList>
    </citation>
    <scope>NUCLEOTIDE SEQUENCE</scope>
    <source>
        <strain evidence="1">SYSU T00192</strain>
    </source>
</reference>
<dbReference type="InterPro" id="IPR023214">
    <property type="entry name" value="HAD_sf"/>
</dbReference>
<accession>A0ABT8G5E9</accession>
<organism evidence="1 2">
    <name type="scientific">Demequina litoralis</name>
    <dbReference type="NCBI Taxonomy" id="3051660"/>
    <lineage>
        <taxon>Bacteria</taxon>
        <taxon>Bacillati</taxon>
        <taxon>Actinomycetota</taxon>
        <taxon>Actinomycetes</taxon>
        <taxon>Micrococcales</taxon>
        <taxon>Demequinaceae</taxon>
        <taxon>Demequina</taxon>
    </lineage>
</organism>
<proteinExistence type="predicted"/>
<comment type="caution">
    <text evidence="1">The sequence shown here is derived from an EMBL/GenBank/DDBJ whole genome shotgun (WGS) entry which is preliminary data.</text>
</comment>
<dbReference type="SUPFAM" id="SSF56784">
    <property type="entry name" value="HAD-like"/>
    <property type="match status" value="1"/>
</dbReference>
<sequence length="229" mass="24248">MNEKATLPAAVLWDMDGTLIDSEPYWIAAETELARKFGVGWTHEDGLQLVGNPLSVSAQIMIDRGVALDPDEIITYLLGRVTAQVRQRTPWMDDARGLLDEVVSAGIPCALVTMSYTMLAEAFVSRAPDAFAVVVTGDQVTHGKPHPEPYLTAAERLGVDIADCVAIEDSPAGVGSAYASGAATIGVRRLVPIEPRPGLSRVRSLAGLGVEGLGRILGGEVVDQLGEDT</sequence>
<gene>
    <name evidence="1" type="ORF">QQX09_00095</name>
</gene>
<dbReference type="InterPro" id="IPR041492">
    <property type="entry name" value="HAD_2"/>
</dbReference>
<dbReference type="InterPro" id="IPR036412">
    <property type="entry name" value="HAD-like_sf"/>
</dbReference>
<dbReference type="EMBL" id="JAUHPW010000001">
    <property type="protein sequence ID" value="MDN4474247.1"/>
    <property type="molecule type" value="Genomic_DNA"/>
</dbReference>
<dbReference type="SFLD" id="SFLDS00003">
    <property type="entry name" value="Haloacid_Dehalogenase"/>
    <property type="match status" value="1"/>
</dbReference>
<name>A0ABT8G5E9_9MICO</name>
<dbReference type="Gene3D" id="3.40.50.1000">
    <property type="entry name" value="HAD superfamily/HAD-like"/>
    <property type="match status" value="1"/>
</dbReference>
<dbReference type="Proteomes" id="UP001172728">
    <property type="component" value="Unassembled WGS sequence"/>
</dbReference>
<dbReference type="InterPro" id="IPR006439">
    <property type="entry name" value="HAD-SF_hydro_IA"/>
</dbReference>
<dbReference type="InterPro" id="IPR023198">
    <property type="entry name" value="PGP-like_dom2"/>
</dbReference>
<evidence type="ECO:0000313" key="1">
    <source>
        <dbReference type="EMBL" id="MDN4474247.1"/>
    </source>
</evidence>
<dbReference type="RefSeq" id="WP_301130676.1">
    <property type="nucleotide sequence ID" value="NZ_JAUHPW010000001.1"/>
</dbReference>
<dbReference type="SFLD" id="SFLDG01129">
    <property type="entry name" value="C1.5:_HAD__Beta-PGM__Phosphata"/>
    <property type="match status" value="1"/>
</dbReference>
<evidence type="ECO:0000313" key="2">
    <source>
        <dbReference type="Proteomes" id="UP001172728"/>
    </source>
</evidence>
<dbReference type="Gene3D" id="1.10.150.240">
    <property type="entry name" value="Putative phosphatase, domain 2"/>
    <property type="match status" value="1"/>
</dbReference>
<dbReference type="NCBIfam" id="TIGR01509">
    <property type="entry name" value="HAD-SF-IA-v3"/>
    <property type="match status" value="1"/>
</dbReference>
<protein>
    <submittedName>
        <fullName evidence="1">HAD family phosphatase</fullName>
    </submittedName>
</protein>
<keyword evidence="2" id="KW-1185">Reference proteome</keyword>
<dbReference type="CDD" id="cd07505">
    <property type="entry name" value="HAD_BPGM-like"/>
    <property type="match status" value="1"/>
</dbReference>
<dbReference type="PANTHER" id="PTHR18901:SF38">
    <property type="entry name" value="PSEUDOURIDINE-5'-PHOSPHATASE"/>
    <property type="match status" value="1"/>
</dbReference>
<dbReference type="PANTHER" id="PTHR18901">
    <property type="entry name" value="2-DEOXYGLUCOSE-6-PHOSPHATE PHOSPHATASE 2"/>
    <property type="match status" value="1"/>
</dbReference>
<dbReference type="Pfam" id="PF13419">
    <property type="entry name" value="HAD_2"/>
    <property type="match status" value="1"/>
</dbReference>